<dbReference type="AlphaFoldDB" id="W5LVP4"/>
<dbReference type="InParanoid" id="W5LVP4"/>
<evidence type="ECO:0000313" key="2">
    <source>
        <dbReference type="Ensembl" id="ENSLOCP00000000201.1"/>
    </source>
</evidence>
<dbReference type="GO" id="GO:0061631">
    <property type="term" value="F:ubiquitin conjugating enzyme activity"/>
    <property type="evidence" value="ECO:0000318"/>
    <property type="project" value="GO_Central"/>
</dbReference>
<dbReference type="OMA" id="ASNGRCY"/>
<reference evidence="2" key="3">
    <citation type="submission" date="2025-09" db="UniProtKB">
        <authorList>
            <consortium name="Ensembl"/>
        </authorList>
    </citation>
    <scope>IDENTIFICATION</scope>
</reference>
<proteinExistence type="predicted"/>
<evidence type="ECO:0000259" key="1">
    <source>
        <dbReference type="PROSITE" id="PS50127"/>
    </source>
</evidence>
<name>W5LVP4_LEPOC</name>
<dbReference type="SUPFAM" id="SSF54495">
    <property type="entry name" value="UBC-like"/>
    <property type="match status" value="1"/>
</dbReference>
<dbReference type="Gene3D" id="3.40.50.410">
    <property type="entry name" value="von Willebrand factor, type A domain"/>
    <property type="match status" value="1"/>
</dbReference>
<dbReference type="STRING" id="7918.ENSLOCP00000000201"/>
<dbReference type="CDD" id="cd00198">
    <property type="entry name" value="vWFA"/>
    <property type="match status" value="1"/>
</dbReference>
<dbReference type="FunFam" id="3.40.50.410:FF:000111">
    <property type="entry name" value="Uncharacterized protein"/>
    <property type="match status" value="1"/>
</dbReference>
<dbReference type="InterPro" id="IPR036465">
    <property type="entry name" value="vWFA_dom_sf"/>
</dbReference>
<dbReference type="GeneTree" id="ENSGT00940000166520"/>
<dbReference type="PROSITE" id="PS50127">
    <property type="entry name" value="UBC_2"/>
    <property type="match status" value="1"/>
</dbReference>
<dbReference type="Proteomes" id="UP000018468">
    <property type="component" value="Unassembled WGS sequence"/>
</dbReference>
<dbReference type="PANTHER" id="PTHR24068">
    <property type="entry name" value="UBIQUITIN-CONJUGATING ENZYME E2"/>
    <property type="match status" value="1"/>
</dbReference>
<dbReference type="SMART" id="SM00212">
    <property type="entry name" value="UBCc"/>
    <property type="match status" value="1"/>
</dbReference>
<dbReference type="SUPFAM" id="SSF53300">
    <property type="entry name" value="vWA-like"/>
    <property type="match status" value="1"/>
</dbReference>
<dbReference type="InterPro" id="IPR016135">
    <property type="entry name" value="UBQ-conjugating_enzyme/RWD"/>
</dbReference>
<evidence type="ECO:0000313" key="3">
    <source>
        <dbReference type="Proteomes" id="UP000018468"/>
    </source>
</evidence>
<feature type="domain" description="UBC core" evidence="1">
    <location>
        <begin position="243"/>
        <end position="389"/>
    </location>
</feature>
<keyword evidence="3" id="KW-1185">Reference proteome</keyword>
<dbReference type="Ensembl" id="ENSLOCT00000000201.1">
    <property type="protein sequence ID" value="ENSLOCP00000000201.1"/>
    <property type="gene ID" value="ENSLOCG00000000180.1"/>
</dbReference>
<dbReference type="CDD" id="cd23833">
    <property type="entry name" value="UBCc_ApmR795-like"/>
    <property type="match status" value="1"/>
</dbReference>
<accession>W5LVP4</accession>
<dbReference type="FunFam" id="3.10.110.10:FF:000152">
    <property type="entry name" value="Uncharacterized protein"/>
    <property type="match status" value="1"/>
</dbReference>
<dbReference type="HOGENOM" id="CLU_803024_0_0_1"/>
<dbReference type="eggNOG" id="KOG0417">
    <property type="taxonomic scope" value="Eukaryota"/>
</dbReference>
<reference evidence="2" key="2">
    <citation type="submission" date="2025-08" db="UniProtKB">
        <authorList>
            <consortium name="Ensembl"/>
        </authorList>
    </citation>
    <scope>IDENTIFICATION</scope>
</reference>
<dbReference type="InterPro" id="IPR000608">
    <property type="entry name" value="UBC"/>
</dbReference>
<dbReference type="GO" id="GO:0070936">
    <property type="term" value="P:protein K48-linked ubiquitination"/>
    <property type="evidence" value="ECO:0000318"/>
    <property type="project" value="GO_Central"/>
</dbReference>
<dbReference type="Pfam" id="PF13519">
    <property type="entry name" value="VWA_2"/>
    <property type="match status" value="1"/>
</dbReference>
<protein>
    <recommendedName>
        <fullName evidence="1">UBC core domain-containing protein</fullName>
    </recommendedName>
</protein>
<dbReference type="Gene3D" id="3.10.110.10">
    <property type="entry name" value="Ubiquitin Conjugating Enzyme"/>
    <property type="match status" value="1"/>
</dbReference>
<dbReference type="GO" id="GO:0005634">
    <property type="term" value="C:nucleus"/>
    <property type="evidence" value="ECO:0000318"/>
    <property type="project" value="GO_Central"/>
</dbReference>
<dbReference type="InterPro" id="IPR002035">
    <property type="entry name" value="VWF_A"/>
</dbReference>
<reference evidence="3" key="1">
    <citation type="submission" date="2011-12" db="EMBL/GenBank/DDBJ databases">
        <title>The Draft Genome of Lepisosteus oculatus.</title>
        <authorList>
            <consortium name="The Broad Institute Genome Assembly &amp; Analysis Group"/>
            <consortium name="Computational R&amp;D Group"/>
            <consortium name="and Sequencing Platform"/>
            <person name="Di Palma F."/>
            <person name="Alfoldi J."/>
            <person name="Johnson J."/>
            <person name="Berlin A."/>
            <person name="Gnerre S."/>
            <person name="Jaffe D."/>
            <person name="MacCallum I."/>
            <person name="Young S."/>
            <person name="Walker B.J."/>
            <person name="Lander E.S."/>
            <person name="Lindblad-Toh K."/>
        </authorList>
    </citation>
    <scope>NUCLEOTIDE SEQUENCE [LARGE SCALE GENOMIC DNA]</scope>
</reference>
<dbReference type="Pfam" id="PF00179">
    <property type="entry name" value="UQ_con"/>
    <property type="match status" value="1"/>
</dbReference>
<organism evidence="2 3">
    <name type="scientific">Lepisosteus oculatus</name>
    <name type="common">Spotted gar</name>
    <dbReference type="NCBI Taxonomy" id="7918"/>
    <lineage>
        <taxon>Eukaryota</taxon>
        <taxon>Metazoa</taxon>
        <taxon>Chordata</taxon>
        <taxon>Craniata</taxon>
        <taxon>Vertebrata</taxon>
        <taxon>Euteleostomi</taxon>
        <taxon>Actinopterygii</taxon>
        <taxon>Neopterygii</taxon>
        <taxon>Holostei</taxon>
        <taxon>Semionotiformes</taxon>
        <taxon>Lepisosteidae</taxon>
        <taxon>Lepisosteus</taxon>
    </lineage>
</organism>
<sequence length="395" mass="45702">MASECYDDQIKMKRIDAIKQMFHAFANRSMAYNFHHVIGLVRFGGKIEILHTFTEIFETFKEYIDNLEAKGCTKLYDALDYSIKELKGIKQQFPECSLRILCLTDGNDVGSSSNPVQTAVKLIDSKIVVDSVIIGEVENYVLHGISNVTGGCCFKPSSSENALKIFEMETVLSMKDRKPKMFFLFFYFLYSATPHLIKEQPSGHRKRRYHKLIYLRNYKIVSSFSYRVVKKKSKDFKTGKVMEKDRRIIEELRSLHCSPHPYYKVFPSETDMTFWQILLLGPPDTPYENGVFLLYCKFEDEYPQKPPLVRFITPIYHCNVNSVGRICHQIFDRNYSAHITMKEVLEAVYGLLIAPEPEDPLDSILAEEYLSSKGKYLEQARKTTADYASTSLEDM</sequence>